<reference evidence="2 3" key="1">
    <citation type="submission" date="2019-02" db="EMBL/GenBank/DDBJ databases">
        <title>Genomic Encyclopedia of Type Strains, Phase IV (KMG-IV): sequencing the most valuable type-strain genomes for metagenomic binning, comparative biology and taxonomic classification.</title>
        <authorList>
            <person name="Goeker M."/>
        </authorList>
    </citation>
    <scope>NUCLEOTIDE SEQUENCE [LARGE SCALE GENOMIC DNA]</scope>
    <source>
        <strain evidence="2 3">DSM 17196</strain>
    </source>
</reference>
<comment type="caution">
    <text evidence="2">The sequence shown here is derived from an EMBL/GenBank/DDBJ whole genome shotgun (WGS) entry which is preliminary data.</text>
</comment>
<dbReference type="OrthoDB" id="353549at2"/>
<keyword evidence="3" id="KW-1185">Reference proteome</keyword>
<dbReference type="Gene3D" id="1.20.58.1690">
    <property type="match status" value="1"/>
</dbReference>
<evidence type="ECO:0000259" key="1">
    <source>
        <dbReference type="SMART" id="SM01324"/>
    </source>
</evidence>
<dbReference type="InterPro" id="IPR025582">
    <property type="entry name" value="YARHG_dom"/>
</dbReference>
<sequence length="255" mass="29716">MKKLSILLFILVSSISSGQQNDFDELLDLFEEHKKSIPQELASKYFNFKPDKRFGDLLTDKVVLKTDNFIALSTHLDCFAGGMCQSSTLTTFDLNGNRISETAFESEMADCSFQSSRELIFKSEDLIVIKNIEIEEDCSGETDFRKEELILEFKSLDSIGNFGYSKYQKIDLRRDHPYSSFKLFSKKDLQLMKKENLPIIRNEIFAAYGYEFKSKKWQDFFSKKVWYKPISNDVTDKLSIIEKRNVELITELEKK</sequence>
<protein>
    <submittedName>
        <fullName evidence="2">YARHG domain-containing protein</fullName>
    </submittedName>
</protein>
<dbReference type="Pfam" id="PF13308">
    <property type="entry name" value="YARHG"/>
    <property type="match status" value="1"/>
</dbReference>
<dbReference type="Proteomes" id="UP000292262">
    <property type="component" value="Unassembled WGS sequence"/>
</dbReference>
<proteinExistence type="predicted"/>
<gene>
    <name evidence="2" type="ORF">EV197_1623</name>
</gene>
<name>A0A4V2F5J7_9FLAO</name>
<dbReference type="InterPro" id="IPR038434">
    <property type="entry name" value="YARHG_sf"/>
</dbReference>
<evidence type="ECO:0000313" key="3">
    <source>
        <dbReference type="Proteomes" id="UP000292262"/>
    </source>
</evidence>
<dbReference type="EMBL" id="SGXE01000002">
    <property type="protein sequence ID" value="RZS93059.1"/>
    <property type="molecule type" value="Genomic_DNA"/>
</dbReference>
<dbReference type="AlphaFoldDB" id="A0A4V2F5J7"/>
<feature type="domain" description="YARHG" evidence="1">
    <location>
        <begin position="172"/>
        <end position="254"/>
    </location>
</feature>
<evidence type="ECO:0000313" key="2">
    <source>
        <dbReference type="EMBL" id="RZS93059.1"/>
    </source>
</evidence>
<accession>A0A4V2F5J7</accession>
<organism evidence="2 3">
    <name type="scientific">Aquimarina brevivitae</name>
    <dbReference type="NCBI Taxonomy" id="323412"/>
    <lineage>
        <taxon>Bacteria</taxon>
        <taxon>Pseudomonadati</taxon>
        <taxon>Bacteroidota</taxon>
        <taxon>Flavobacteriia</taxon>
        <taxon>Flavobacteriales</taxon>
        <taxon>Flavobacteriaceae</taxon>
        <taxon>Aquimarina</taxon>
    </lineage>
</organism>
<dbReference type="RefSeq" id="WP_130286212.1">
    <property type="nucleotide sequence ID" value="NZ_SGXE01000002.1"/>
</dbReference>
<dbReference type="SMART" id="SM01324">
    <property type="entry name" value="YARHG"/>
    <property type="match status" value="1"/>
</dbReference>